<keyword evidence="4 6" id="KW-0067">ATP-binding</keyword>
<feature type="domain" description="ABC transporter" evidence="5">
    <location>
        <begin position="26"/>
        <end position="250"/>
    </location>
</feature>
<dbReference type="Gene3D" id="3.40.50.300">
    <property type="entry name" value="P-loop containing nucleotide triphosphate hydrolases"/>
    <property type="match status" value="1"/>
</dbReference>
<keyword evidence="3" id="KW-0547">Nucleotide-binding</keyword>
<dbReference type="GO" id="GO:0140359">
    <property type="term" value="F:ABC-type transporter activity"/>
    <property type="evidence" value="ECO:0007669"/>
    <property type="project" value="InterPro"/>
</dbReference>
<dbReference type="PATRIC" id="fig|176090.4.peg.953"/>
<dbReference type="SUPFAM" id="SSF52540">
    <property type="entry name" value="P-loop containing nucleoside triphosphate hydrolases"/>
    <property type="match status" value="1"/>
</dbReference>
<accession>A0A0A0DHA2</accession>
<reference evidence="6 7" key="1">
    <citation type="submission" date="2014-06" db="EMBL/GenBank/DDBJ databases">
        <authorList>
            <person name="Teng J.L."/>
            <person name="Huang Y."/>
            <person name="Tse H."/>
            <person name="Lau S.K."/>
            <person name="Woo P.C."/>
        </authorList>
    </citation>
    <scope>NUCLEOTIDE SEQUENCE [LARGE SCALE GENOMIC DNA]</scope>
    <source>
        <strain evidence="6 7">HKU4</strain>
    </source>
</reference>
<dbReference type="EMBL" id="JPEN01000062">
    <property type="protein sequence ID" value="KGM37243.1"/>
    <property type="molecule type" value="Genomic_DNA"/>
</dbReference>
<dbReference type="GO" id="GO:0005524">
    <property type="term" value="F:ATP binding"/>
    <property type="evidence" value="ECO:0007669"/>
    <property type="project" value="UniProtKB-KW"/>
</dbReference>
<evidence type="ECO:0000259" key="5">
    <source>
        <dbReference type="PROSITE" id="PS50893"/>
    </source>
</evidence>
<dbReference type="eggNOG" id="COG1134">
    <property type="taxonomic scope" value="Bacteria"/>
</dbReference>
<dbReference type="GO" id="GO:0016887">
    <property type="term" value="F:ATP hydrolysis activity"/>
    <property type="evidence" value="ECO:0007669"/>
    <property type="project" value="InterPro"/>
</dbReference>
<sequence>MSNNIAVKVDHVSKFFKLPTESTQSLRTSLVNRFRGIKGYKEQNVLKDISFEVEKGDFYGIVGRNGSGKSTLLKIISEIYIPEKGTVTIDGKLVSFIELGVGFNPELTGRENVYMNGAMLGFSTEEVDAMYDDIVEFAELGEFMNQKLKNYSSGMQVRLAFSVAIKAQGDILILDEVLAVGDEAFQRKCNDYFMERKHSGKTTILVTHDMNAVKKYCNKAVLIENGLVKVVGNPDDVANQYSLDNATDTKAMNEDYVAEKESEAVSDLEVRLLSSPQTAPTEEIEFEISYQVNQDMPTYIAFSLTDIDRTIWLYNDNSMDNLTEGTGKKTLKYKCHLSQINHAKLKLQVSVRDEENQILAFADSKNTPVLIISRRDIDDEDISAKDSATGLIQRNGVWEISQ</sequence>
<comment type="caution">
    <text evidence="6">The sequence shown here is derived from an EMBL/GenBank/DDBJ whole genome shotgun (WGS) entry which is preliminary data.</text>
</comment>
<proteinExistence type="inferred from homology"/>
<evidence type="ECO:0000256" key="1">
    <source>
        <dbReference type="ARBA" id="ARBA00005417"/>
    </source>
</evidence>
<keyword evidence="2" id="KW-0813">Transport</keyword>
<name>A0A0A0DHA2_9STRE</name>
<dbReference type="AlphaFoldDB" id="A0A0A0DHA2"/>
<dbReference type="SMART" id="SM00382">
    <property type="entry name" value="AAA"/>
    <property type="match status" value="1"/>
</dbReference>
<dbReference type="PROSITE" id="PS50893">
    <property type="entry name" value="ABC_TRANSPORTER_2"/>
    <property type="match status" value="1"/>
</dbReference>
<evidence type="ECO:0000256" key="2">
    <source>
        <dbReference type="ARBA" id="ARBA00022448"/>
    </source>
</evidence>
<dbReference type="GO" id="GO:0016020">
    <property type="term" value="C:membrane"/>
    <property type="evidence" value="ECO:0007669"/>
    <property type="project" value="InterPro"/>
</dbReference>
<dbReference type="InterPro" id="IPR015860">
    <property type="entry name" value="ABC_transpr_TagH-like"/>
</dbReference>
<organism evidence="6 7">
    <name type="scientific">Streptococcus sinensis</name>
    <dbReference type="NCBI Taxonomy" id="176090"/>
    <lineage>
        <taxon>Bacteria</taxon>
        <taxon>Bacillati</taxon>
        <taxon>Bacillota</taxon>
        <taxon>Bacilli</taxon>
        <taxon>Lactobacillales</taxon>
        <taxon>Streptococcaceae</taxon>
        <taxon>Streptococcus</taxon>
    </lineage>
</organism>
<dbReference type="Pfam" id="PF00005">
    <property type="entry name" value="ABC_tran"/>
    <property type="match status" value="1"/>
</dbReference>
<gene>
    <name evidence="6" type="ORF">SSIN_0983</name>
</gene>
<dbReference type="InterPro" id="IPR050683">
    <property type="entry name" value="Bact_Polysacc_Export_ATP-bd"/>
</dbReference>
<evidence type="ECO:0000256" key="3">
    <source>
        <dbReference type="ARBA" id="ARBA00022741"/>
    </source>
</evidence>
<keyword evidence="7" id="KW-1185">Reference proteome</keyword>
<dbReference type="InterPro" id="IPR017871">
    <property type="entry name" value="ABC_transporter-like_CS"/>
</dbReference>
<dbReference type="PROSITE" id="PS00211">
    <property type="entry name" value="ABC_TRANSPORTER_1"/>
    <property type="match status" value="1"/>
</dbReference>
<evidence type="ECO:0000256" key="4">
    <source>
        <dbReference type="ARBA" id="ARBA00022840"/>
    </source>
</evidence>
<protein>
    <submittedName>
        <fullName evidence="6">ABC-transporter (ATP-binding protein)-possibly involved in cell wall localization and side chain formation of rhamnose-glucose polysaccharide</fullName>
    </submittedName>
</protein>
<dbReference type="Proteomes" id="UP000030019">
    <property type="component" value="Unassembled WGS sequence"/>
</dbReference>
<dbReference type="InterPro" id="IPR003593">
    <property type="entry name" value="AAA+_ATPase"/>
</dbReference>
<comment type="similarity">
    <text evidence="1">Belongs to the ABC transporter superfamily.</text>
</comment>
<evidence type="ECO:0000313" key="6">
    <source>
        <dbReference type="EMBL" id="KGM37243.1"/>
    </source>
</evidence>
<dbReference type="InterPro" id="IPR027417">
    <property type="entry name" value="P-loop_NTPase"/>
</dbReference>
<dbReference type="CDD" id="cd03220">
    <property type="entry name" value="ABC_KpsT_Wzt"/>
    <property type="match status" value="1"/>
</dbReference>
<dbReference type="RefSeq" id="WP_037616337.1">
    <property type="nucleotide sequence ID" value="NZ_JAJBHU010000001.1"/>
</dbReference>
<dbReference type="InterPro" id="IPR003439">
    <property type="entry name" value="ABC_transporter-like_ATP-bd"/>
</dbReference>
<dbReference type="STRING" id="176090.SSIN_0983"/>
<dbReference type="PANTHER" id="PTHR46743:SF2">
    <property type="entry name" value="TEICHOIC ACIDS EXPORT ATP-BINDING PROTEIN TAGH"/>
    <property type="match status" value="1"/>
</dbReference>
<evidence type="ECO:0000313" key="7">
    <source>
        <dbReference type="Proteomes" id="UP000030019"/>
    </source>
</evidence>
<dbReference type="PANTHER" id="PTHR46743">
    <property type="entry name" value="TEICHOIC ACIDS EXPORT ATP-BINDING PROTEIN TAGH"/>
    <property type="match status" value="1"/>
</dbReference>